<gene>
    <name evidence="2" type="ORF">MAMMFC1_00731</name>
</gene>
<proteinExistence type="predicted"/>
<dbReference type="KEGG" id="mana:MAMMFC1_00731"/>
<accession>A0A348AG85</accession>
<feature type="domain" description="Methyltransferase FkbM" evidence="1">
    <location>
        <begin position="69"/>
        <end position="211"/>
    </location>
</feature>
<dbReference type="InterPro" id="IPR006342">
    <property type="entry name" value="FkbM_mtfrase"/>
</dbReference>
<organism evidence="2 3">
    <name type="scientific">Methylomusa anaerophila</name>
    <dbReference type="NCBI Taxonomy" id="1930071"/>
    <lineage>
        <taxon>Bacteria</taxon>
        <taxon>Bacillati</taxon>
        <taxon>Bacillota</taxon>
        <taxon>Negativicutes</taxon>
        <taxon>Selenomonadales</taxon>
        <taxon>Sporomusaceae</taxon>
        <taxon>Methylomusa</taxon>
    </lineage>
</organism>
<sequence length="245" mass="27528">MALPEIVKLVEQPGYILLEISGYRIWWPQEYDYGALSTIWQEIFLPPAENDHAYEYSGSCIKEGDWVIDVGASEGFFTYYALERGAGVLAIEPVYNLAKCLEMTFAAEIFQEKVNVLRALIGMDSGQTNLAVAPWSVCGSTKLENRPPGNWVSEKCPQYTIDQLLASGVIPRADFIKMDIEGSEVEALYGAAQTIKKFKPRLAICAYHHADHARQLQEIILSYRPDYQINIKGKSNTQPTLVHAY</sequence>
<keyword evidence="3" id="KW-1185">Reference proteome</keyword>
<dbReference type="PANTHER" id="PTHR34203:SF15">
    <property type="entry name" value="SLL1173 PROTEIN"/>
    <property type="match status" value="1"/>
</dbReference>
<dbReference type="EMBL" id="AP018449">
    <property type="protein sequence ID" value="BBB90083.1"/>
    <property type="molecule type" value="Genomic_DNA"/>
</dbReference>
<evidence type="ECO:0000259" key="1">
    <source>
        <dbReference type="Pfam" id="PF05050"/>
    </source>
</evidence>
<dbReference type="PANTHER" id="PTHR34203">
    <property type="entry name" value="METHYLTRANSFERASE, FKBM FAMILY PROTEIN"/>
    <property type="match status" value="1"/>
</dbReference>
<evidence type="ECO:0000313" key="2">
    <source>
        <dbReference type="EMBL" id="BBB90083.1"/>
    </source>
</evidence>
<dbReference type="InterPro" id="IPR052514">
    <property type="entry name" value="SAM-dependent_MTase"/>
</dbReference>
<evidence type="ECO:0000313" key="3">
    <source>
        <dbReference type="Proteomes" id="UP000276437"/>
    </source>
</evidence>
<dbReference type="InterPro" id="IPR029063">
    <property type="entry name" value="SAM-dependent_MTases_sf"/>
</dbReference>
<reference evidence="2 3" key="1">
    <citation type="journal article" date="2018" name="Int. J. Syst. Evol. Microbiol.">
        <title>Methylomusa anaerophila gen. nov., sp. nov., an anaerobic methanol-utilizing bacterium isolated from a microbial fuel cell.</title>
        <authorList>
            <person name="Amano N."/>
            <person name="Yamamuro A."/>
            <person name="Miyahara M."/>
            <person name="Kouzuma A."/>
            <person name="Abe T."/>
            <person name="Watanabe K."/>
        </authorList>
    </citation>
    <scope>NUCLEOTIDE SEQUENCE [LARGE SCALE GENOMIC DNA]</scope>
    <source>
        <strain evidence="2 3">MMFC1</strain>
    </source>
</reference>
<dbReference type="Gene3D" id="3.40.50.150">
    <property type="entry name" value="Vaccinia Virus protein VP39"/>
    <property type="match status" value="1"/>
</dbReference>
<dbReference type="OrthoDB" id="5329963at2"/>
<dbReference type="NCBIfam" id="TIGR01444">
    <property type="entry name" value="fkbM_fam"/>
    <property type="match status" value="1"/>
</dbReference>
<name>A0A348AG85_9FIRM</name>
<protein>
    <recommendedName>
        <fullName evidence="1">Methyltransferase FkbM domain-containing protein</fullName>
    </recommendedName>
</protein>
<dbReference type="AlphaFoldDB" id="A0A348AG85"/>
<dbReference type="RefSeq" id="WP_126306547.1">
    <property type="nucleotide sequence ID" value="NZ_AP018449.1"/>
</dbReference>
<dbReference type="Proteomes" id="UP000276437">
    <property type="component" value="Chromosome"/>
</dbReference>
<dbReference type="SUPFAM" id="SSF53335">
    <property type="entry name" value="S-adenosyl-L-methionine-dependent methyltransferases"/>
    <property type="match status" value="1"/>
</dbReference>
<dbReference type="Pfam" id="PF05050">
    <property type="entry name" value="Methyltransf_21"/>
    <property type="match status" value="1"/>
</dbReference>